<dbReference type="GO" id="GO:0008270">
    <property type="term" value="F:zinc ion binding"/>
    <property type="evidence" value="ECO:0007669"/>
    <property type="project" value="UniProtKB-KW"/>
</dbReference>
<protein>
    <recommendedName>
        <fullName evidence="5">FYVE-type domain-containing protein</fullName>
    </recommendedName>
</protein>
<evidence type="ECO:0000256" key="1">
    <source>
        <dbReference type="ARBA" id="ARBA00022723"/>
    </source>
</evidence>
<evidence type="ECO:0000256" key="2">
    <source>
        <dbReference type="ARBA" id="ARBA00022771"/>
    </source>
</evidence>
<keyword evidence="1" id="KW-0479">Metal-binding</keyword>
<dbReference type="CDD" id="cd00065">
    <property type="entry name" value="FYVE_like_SF"/>
    <property type="match status" value="1"/>
</dbReference>
<dbReference type="PANTHER" id="PTHR13510">
    <property type="entry name" value="FYVE-FINGER-CONTAINING RAB5 EFFECTOR PROTEIN RABENOSYN-5-RELATED"/>
    <property type="match status" value="1"/>
</dbReference>
<accession>A0A6G0X0T8</accession>
<dbReference type="InterPro" id="IPR017455">
    <property type="entry name" value="Znf_FYVE-rel"/>
</dbReference>
<comment type="caution">
    <text evidence="6">The sequence shown here is derived from an EMBL/GenBank/DDBJ whole genome shotgun (WGS) entry which is preliminary data.</text>
</comment>
<dbReference type="PROSITE" id="PS50178">
    <property type="entry name" value="ZF_FYVE"/>
    <property type="match status" value="1"/>
</dbReference>
<dbReference type="InterPro" id="IPR011011">
    <property type="entry name" value="Znf_FYVE_PHD"/>
</dbReference>
<evidence type="ECO:0000313" key="7">
    <source>
        <dbReference type="Proteomes" id="UP000481153"/>
    </source>
</evidence>
<dbReference type="PANTHER" id="PTHR13510:SF44">
    <property type="entry name" value="RABENOSYN-5"/>
    <property type="match status" value="1"/>
</dbReference>
<sequence>MKMSMPPIVLPDARKEELLAEIDPMIQPLLDSMIPSGDKWEMNFVRNGVTCFDSLQADPYYRLCLSTCVVRSTLDAAMSALATDTTSALLRAEKEALGDRISNASVVCPLRPRTRKAQHHYIGLKWISYSVTINQEFDLVFCDAVGMGTHPTTNKRYGYRILRSISIPECPALQSLQRGHVVFNVIKFVETADPNVLDMQVGINLLCDDMASLSGIFDPYPQTTRLRAYVEAFYRKGTALPSRKATLLPQSLSPFGRSDQKRASHCHLCRKKFHLFRHRYTCSECSNTVCSACTENIKAGAVRRKVCLVCRCTTTVNISDNASPTGGMQQYPPAPFPMYDSEPSPIYDVRTSLWSPRSPRHSDFGGRMSHSDRLSFHAADMAKHKPFNSSRGVGDVKMESNKTMPNLYKSSMNTEDKLIEQIGRSSFQQISSLQDWNPVDLTARNSLSGQRDSFTCQLRKSLSGFTGLKAS</sequence>
<dbReference type="Gene3D" id="3.30.40.10">
    <property type="entry name" value="Zinc/RING finger domain, C3HC4 (zinc finger)"/>
    <property type="match status" value="1"/>
</dbReference>
<dbReference type="AlphaFoldDB" id="A0A6G0X0T8"/>
<keyword evidence="2 4" id="KW-0863">Zinc-finger</keyword>
<evidence type="ECO:0000259" key="5">
    <source>
        <dbReference type="PROSITE" id="PS50178"/>
    </source>
</evidence>
<dbReference type="Proteomes" id="UP000481153">
    <property type="component" value="Unassembled WGS sequence"/>
</dbReference>
<dbReference type="SUPFAM" id="SSF57903">
    <property type="entry name" value="FYVE/PHD zinc finger"/>
    <property type="match status" value="1"/>
</dbReference>
<organism evidence="6 7">
    <name type="scientific">Aphanomyces euteiches</name>
    <dbReference type="NCBI Taxonomy" id="100861"/>
    <lineage>
        <taxon>Eukaryota</taxon>
        <taxon>Sar</taxon>
        <taxon>Stramenopiles</taxon>
        <taxon>Oomycota</taxon>
        <taxon>Saprolegniomycetes</taxon>
        <taxon>Saprolegniales</taxon>
        <taxon>Verrucalvaceae</taxon>
        <taxon>Aphanomyces</taxon>
    </lineage>
</organism>
<gene>
    <name evidence="6" type="ORF">Ae201684_009669</name>
</gene>
<evidence type="ECO:0000256" key="3">
    <source>
        <dbReference type="ARBA" id="ARBA00022833"/>
    </source>
</evidence>
<dbReference type="InterPro" id="IPR013083">
    <property type="entry name" value="Znf_RING/FYVE/PHD"/>
</dbReference>
<keyword evidence="3" id="KW-0862">Zinc</keyword>
<feature type="domain" description="FYVE-type" evidence="5">
    <location>
        <begin position="260"/>
        <end position="310"/>
    </location>
</feature>
<reference evidence="6 7" key="1">
    <citation type="submission" date="2019-07" db="EMBL/GenBank/DDBJ databases">
        <title>Genomics analysis of Aphanomyces spp. identifies a new class of oomycete effector associated with host adaptation.</title>
        <authorList>
            <person name="Gaulin E."/>
        </authorList>
    </citation>
    <scope>NUCLEOTIDE SEQUENCE [LARGE SCALE GENOMIC DNA]</scope>
    <source>
        <strain evidence="6 7">ATCC 201684</strain>
    </source>
</reference>
<evidence type="ECO:0000313" key="6">
    <source>
        <dbReference type="EMBL" id="KAF0733423.1"/>
    </source>
</evidence>
<evidence type="ECO:0000256" key="4">
    <source>
        <dbReference type="PROSITE-ProRule" id="PRU00091"/>
    </source>
</evidence>
<dbReference type="InterPro" id="IPR052727">
    <property type="entry name" value="Rab4/Rab5_effector"/>
</dbReference>
<name>A0A6G0X0T8_9STRA</name>
<proteinExistence type="predicted"/>
<dbReference type="EMBL" id="VJMJ01000122">
    <property type="protein sequence ID" value="KAF0733423.1"/>
    <property type="molecule type" value="Genomic_DNA"/>
</dbReference>
<keyword evidence="7" id="KW-1185">Reference proteome</keyword>
<dbReference type="VEuPathDB" id="FungiDB:AeMF1_005011"/>